<keyword evidence="1" id="KW-0812">Transmembrane</keyword>
<evidence type="ECO:0000313" key="2">
    <source>
        <dbReference type="EMBL" id="SFQ38279.1"/>
    </source>
</evidence>
<dbReference type="EMBL" id="FOWC01000011">
    <property type="protein sequence ID" value="SFQ38279.1"/>
    <property type="molecule type" value="Genomic_DNA"/>
</dbReference>
<dbReference type="Proteomes" id="UP000199137">
    <property type="component" value="Unassembled WGS sequence"/>
</dbReference>
<keyword evidence="1" id="KW-0472">Membrane</keyword>
<organism evidence="2 3">
    <name type="scientific">Amycolatopsis rubida</name>
    <dbReference type="NCBI Taxonomy" id="112413"/>
    <lineage>
        <taxon>Bacteria</taxon>
        <taxon>Bacillati</taxon>
        <taxon>Actinomycetota</taxon>
        <taxon>Actinomycetes</taxon>
        <taxon>Pseudonocardiales</taxon>
        <taxon>Pseudonocardiaceae</taxon>
        <taxon>Amycolatopsis</taxon>
    </lineage>
</organism>
<dbReference type="AlphaFoldDB" id="A0A1I5Y259"/>
<reference evidence="2 3" key="1">
    <citation type="submission" date="2016-10" db="EMBL/GenBank/DDBJ databases">
        <authorList>
            <person name="de Groot N.N."/>
        </authorList>
    </citation>
    <scope>NUCLEOTIDE SEQUENCE [LARGE SCALE GENOMIC DNA]</scope>
    <source>
        <strain evidence="2 3">DSM 44637</strain>
    </source>
</reference>
<proteinExistence type="predicted"/>
<protein>
    <submittedName>
        <fullName evidence="2">Uncharacterized protein</fullName>
    </submittedName>
</protein>
<evidence type="ECO:0000313" key="3">
    <source>
        <dbReference type="Proteomes" id="UP000199137"/>
    </source>
</evidence>
<evidence type="ECO:0000256" key="1">
    <source>
        <dbReference type="SAM" id="Phobius"/>
    </source>
</evidence>
<sequence length="56" mass="5800">MQGVLVKTGVVAVDPALSDLAGWYLYLWGPWFIAGGLAFAGAAHRCTSGTAMSSAR</sequence>
<keyword evidence="1" id="KW-1133">Transmembrane helix</keyword>
<gene>
    <name evidence="2" type="ORF">SAMN05421854_111164</name>
</gene>
<name>A0A1I5Y259_9PSEU</name>
<feature type="transmembrane region" description="Helical" evidence="1">
    <location>
        <begin position="23"/>
        <end position="43"/>
    </location>
</feature>
<accession>A0A1I5Y259</accession>